<feature type="transmembrane region" description="Helical" evidence="1">
    <location>
        <begin position="164"/>
        <end position="184"/>
    </location>
</feature>
<dbReference type="RefSeq" id="WP_108104996.1">
    <property type="nucleotide sequence ID" value="NZ_QASN01000003.1"/>
</dbReference>
<gene>
    <name evidence="2" type="ORF">DBO85_02540</name>
</gene>
<dbReference type="OrthoDB" id="9787530at2"/>
<keyword evidence="1" id="KW-1133">Transmembrane helix</keyword>
<proteinExistence type="predicted"/>
<evidence type="ECO:0000313" key="2">
    <source>
        <dbReference type="EMBL" id="PTU75977.1"/>
    </source>
</evidence>
<dbReference type="AlphaFoldDB" id="A0A2T5PE43"/>
<reference evidence="2 3" key="1">
    <citation type="submission" date="2018-04" db="EMBL/GenBank/DDBJ databases">
        <title>Pseudomonas sp. nov., isolated from mangrove soil.</title>
        <authorList>
            <person name="Chen C."/>
        </authorList>
    </citation>
    <scope>NUCLEOTIDE SEQUENCE [LARGE SCALE GENOMIC DNA]</scope>
    <source>
        <strain evidence="2 3">TC-11</strain>
    </source>
</reference>
<comment type="caution">
    <text evidence="2">The sequence shown here is derived from an EMBL/GenBank/DDBJ whole genome shotgun (WGS) entry which is preliminary data.</text>
</comment>
<feature type="transmembrane region" description="Helical" evidence="1">
    <location>
        <begin position="83"/>
        <end position="102"/>
    </location>
</feature>
<keyword evidence="3" id="KW-1185">Reference proteome</keyword>
<organism evidence="2 3">
    <name type="scientific">Pseudomonas mangrovi</name>
    <dbReference type="NCBI Taxonomy" id="2161748"/>
    <lineage>
        <taxon>Bacteria</taxon>
        <taxon>Pseudomonadati</taxon>
        <taxon>Pseudomonadota</taxon>
        <taxon>Gammaproteobacteria</taxon>
        <taxon>Pseudomonadales</taxon>
        <taxon>Pseudomonadaceae</taxon>
        <taxon>Pseudomonas</taxon>
    </lineage>
</organism>
<sequence>MIKLSTKAQLAIGIALVLLMAVTRGQHFASVENLPSASWSIFFLAGFYLRSRLAFVALFAEAVLLDYSSLANGSISDWCLSPVYWALVPAYGSLWLAGRLLARVAREDLRSLALLVLTVVVAAFIAYLISGGIFYFFSGRHPEASVEGFVWRIGHYLPRHLSNLAFYVGSALLLHVAIVSALRLRQAQEANR</sequence>
<evidence type="ECO:0000313" key="3">
    <source>
        <dbReference type="Proteomes" id="UP000244064"/>
    </source>
</evidence>
<feature type="transmembrane region" description="Helical" evidence="1">
    <location>
        <begin position="114"/>
        <end position="137"/>
    </location>
</feature>
<evidence type="ECO:0000256" key="1">
    <source>
        <dbReference type="SAM" id="Phobius"/>
    </source>
</evidence>
<evidence type="ECO:0008006" key="4">
    <source>
        <dbReference type="Google" id="ProtNLM"/>
    </source>
</evidence>
<dbReference type="Proteomes" id="UP000244064">
    <property type="component" value="Unassembled WGS sequence"/>
</dbReference>
<dbReference type="EMBL" id="QASN01000003">
    <property type="protein sequence ID" value="PTU75977.1"/>
    <property type="molecule type" value="Genomic_DNA"/>
</dbReference>
<protein>
    <recommendedName>
        <fullName evidence="4">Cobalamin ABC transporter</fullName>
    </recommendedName>
</protein>
<keyword evidence="1" id="KW-0472">Membrane</keyword>
<keyword evidence="1" id="KW-0812">Transmembrane</keyword>
<name>A0A2T5PE43_9PSED</name>
<accession>A0A2T5PE43</accession>